<comment type="caution">
    <text evidence="1">The sequence shown here is derived from an EMBL/GenBank/DDBJ whole genome shotgun (WGS) entry which is preliminary data.</text>
</comment>
<evidence type="ECO:0008006" key="3">
    <source>
        <dbReference type="Google" id="ProtNLM"/>
    </source>
</evidence>
<keyword evidence="2" id="KW-1185">Reference proteome</keyword>
<reference evidence="1 2" key="1">
    <citation type="submission" date="2012-09" db="EMBL/GenBank/DDBJ databases">
        <title>Genome Sequence of alkane-degrading Bacterium Alcanivorax sp. 6-D-6.</title>
        <authorList>
            <person name="Lai Q."/>
            <person name="Shao Z."/>
        </authorList>
    </citation>
    <scope>NUCLEOTIDE SEQUENCE [LARGE SCALE GENOMIC DNA]</scope>
    <source>
        <strain evidence="1 2">6-D-6</strain>
    </source>
</reference>
<accession>A0ABQ6YCP0</accession>
<dbReference type="RefSeq" id="WP_133491875.1">
    <property type="nucleotide sequence ID" value="NZ_AQPF01000003.1"/>
</dbReference>
<organism evidence="1 2">
    <name type="scientific">Alcanivorax xiamenensis</name>
    <dbReference type="NCBI Taxonomy" id="1177156"/>
    <lineage>
        <taxon>Bacteria</taxon>
        <taxon>Pseudomonadati</taxon>
        <taxon>Pseudomonadota</taxon>
        <taxon>Gammaproteobacteria</taxon>
        <taxon>Oceanospirillales</taxon>
        <taxon>Alcanivoracaceae</taxon>
        <taxon>Alcanivorax</taxon>
    </lineage>
</organism>
<dbReference type="EMBL" id="AQPF01000003">
    <property type="protein sequence ID" value="KAF0807582.1"/>
    <property type="molecule type" value="Genomic_DNA"/>
</dbReference>
<gene>
    <name evidence="1" type="ORF">A6D6_00579</name>
</gene>
<protein>
    <recommendedName>
        <fullName evidence="3">DUF2946 domain-containing protein</fullName>
    </recommendedName>
</protein>
<evidence type="ECO:0000313" key="1">
    <source>
        <dbReference type="EMBL" id="KAF0807582.1"/>
    </source>
</evidence>
<sequence>MRPSESLSAVPLRFLLLALLIIAGQWQMAWHSTEHLPTATSLAGGTPDNDGTAVAPHCQHCAPVQIAVPPATLVQHDSPAEPFWRPLAQNRGHTQAGLRAYLSRAPPLSA</sequence>
<dbReference type="Proteomes" id="UP000771797">
    <property type="component" value="Unassembled WGS sequence"/>
</dbReference>
<name>A0ABQ6YCP0_9GAMM</name>
<proteinExistence type="predicted"/>
<evidence type="ECO:0000313" key="2">
    <source>
        <dbReference type="Proteomes" id="UP000771797"/>
    </source>
</evidence>